<proteinExistence type="predicted"/>
<reference evidence="2 3" key="1">
    <citation type="journal article" date="2007" name="Science">
        <title>Sea anemone genome reveals ancestral eumetazoan gene repertoire and genomic organization.</title>
        <authorList>
            <person name="Putnam N.H."/>
            <person name="Srivastava M."/>
            <person name="Hellsten U."/>
            <person name="Dirks B."/>
            <person name="Chapman J."/>
            <person name="Salamov A."/>
            <person name="Terry A."/>
            <person name="Shapiro H."/>
            <person name="Lindquist E."/>
            <person name="Kapitonov V.V."/>
            <person name="Jurka J."/>
            <person name="Genikhovich G."/>
            <person name="Grigoriev I.V."/>
            <person name="Lucas S.M."/>
            <person name="Steele R.E."/>
            <person name="Finnerty J.R."/>
            <person name="Technau U."/>
            <person name="Martindale M.Q."/>
            <person name="Rokhsar D.S."/>
        </authorList>
    </citation>
    <scope>NUCLEOTIDE SEQUENCE [LARGE SCALE GENOMIC DNA]</scope>
    <source>
        <strain evidence="3">CH2 X CH6</strain>
    </source>
</reference>
<feature type="compositionally biased region" description="Basic and acidic residues" evidence="1">
    <location>
        <begin position="228"/>
        <end position="242"/>
    </location>
</feature>
<dbReference type="EMBL" id="DS469533">
    <property type="protein sequence ID" value="EDO45772.1"/>
    <property type="molecule type" value="Genomic_DNA"/>
</dbReference>
<feature type="compositionally biased region" description="Basic residues" evidence="1">
    <location>
        <begin position="309"/>
        <end position="320"/>
    </location>
</feature>
<dbReference type="AlphaFoldDB" id="A7RSA1"/>
<dbReference type="HOGENOM" id="CLU_572808_0_0_1"/>
<keyword evidence="3" id="KW-1185">Reference proteome</keyword>
<feature type="compositionally biased region" description="Basic and acidic residues" evidence="1">
    <location>
        <begin position="194"/>
        <end position="218"/>
    </location>
</feature>
<gene>
    <name evidence="2" type="ORF">NEMVEDRAFT_v1g232197</name>
</gene>
<name>A7RSA1_NEMVE</name>
<feature type="compositionally biased region" description="Polar residues" evidence="1">
    <location>
        <begin position="163"/>
        <end position="193"/>
    </location>
</feature>
<evidence type="ECO:0000313" key="3">
    <source>
        <dbReference type="Proteomes" id="UP000001593"/>
    </source>
</evidence>
<dbReference type="InParanoid" id="A7RSA1"/>
<evidence type="ECO:0000313" key="2">
    <source>
        <dbReference type="EMBL" id="EDO45772.1"/>
    </source>
</evidence>
<protein>
    <submittedName>
        <fullName evidence="2">Uncharacterized protein</fullName>
    </submittedName>
</protein>
<feature type="compositionally biased region" description="Basic and acidic residues" evidence="1">
    <location>
        <begin position="268"/>
        <end position="291"/>
    </location>
</feature>
<dbReference type="PhylomeDB" id="A7RSA1"/>
<dbReference type="Proteomes" id="UP000001593">
    <property type="component" value="Unassembled WGS sequence"/>
</dbReference>
<feature type="compositionally biased region" description="Basic residues" evidence="1">
    <location>
        <begin position="125"/>
        <end position="138"/>
    </location>
</feature>
<evidence type="ECO:0000256" key="1">
    <source>
        <dbReference type="SAM" id="MobiDB-lite"/>
    </source>
</evidence>
<feature type="compositionally biased region" description="Basic and acidic residues" evidence="1">
    <location>
        <begin position="18"/>
        <end position="93"/>
    </location>
</feature>
<organism evidence="2 3">
    <name type="scientific">Nematostella vectensis</name>
    <name type="common">Starlet sea anemone</name>
    <dbReference type="NCBI Taxonomy" id="45351"/>
    <lineage>
        <taxon>Eukaryota</taxon>
        <taxon>Metazoa</taxon>
        <taxon>Cnidaria</taxon>
        <taxon>Anthozoa</taxon>
        <taxon>Hexacorallia</taxon>
        <taxon>Actiniaria</taxon>
        <taxon>Edwardsiidae</taxon>
        <taxon>Nematostella</taxon>
    </lineage>
</organism>
<feature type="region of interest" description="Disordered" evidence="1">
    <location>
        <begin position="1"/>
        <end position="394"/>
    </location>
</feature>
<dbReference type="KEGG" id="nve:5517838"/>
<sequence>MDGDGADNPKSGNLEGEPSIRREQSKKKENIAGTDKQKVDKERTHQAKKSNEDVTKVADGKDARLNMKFSDVLENKKDSYESKDNPKQRRDPSRSNMKLNGKGDESPGKTVTPKLPVNQQQPRNLIHKKKSKKKKKRKDKELQEAKIVLSESGMKTADKDSLLSETQVTSKTQQANSSTHISPKPSINTGETSETGRDGAGKKCDSQVRYDEDLNETGRKKHKQKRSKIIDIDFANSEKEKVVTQLSESRKRKLSKQDHIGTCRIKSKKTDDTDSRKQQDLSAKSSKEPKSSKNSNDGMAVDAQSQNSSKKRKHQKKHHVLQGEKSDTEVEQLGLLEPKVAKSSSDSVDPAKDDDADTGPCHTKASTLASLVEDLPGVPKTPKSSFYKRSSSDTTHRPLYRHFHATPTGFTNTLSRTPRKLSHVTKHELSARRRPRLVATTTSGLNTSELKDSERDILSGGISQLDKLLADGSFWEP</sequence>
<accession>A7RSA1</accession>